<name>A0A7T0KGV2_9CORY</name>
<gene>
    <name evidence="4" type="ORF">G7Y31_04265</name>
</gene>
<dbReference type="InterPro" id="IPR039424">
    <property type="entry name" value="SBP_5"/>
</dbReference>
<dbReference type="PROSITE" id="PS51257">
    <property type="entry name" value="PROKAR_LIPOPROTEIN"/>
    <property type="match status" value="1"/>
</dbReference>
<protein>
    <submittedName>
        <fullName evidence="4">ABC transporter family substrate-binding protein</fullName>
    </submittedName>
</protein>
<keyword evidence="2" id="KW-0732">Signal</keyword>
<dbReference type="InterPro" id="IPR000914">
    <property type="entry name" value="SBP_5_dom"/>
</dbReference>
<keyword evidence="5" id="KW-1185">Reference proteome</keyword>
<feature type="compositionally biased region" description="Low complexity" evidence="1">
    <location>
        <begin position="35"/>
        <end position="45"/>
    </location>
</feature>
<evidence type="ECO:0000256" key="1">
    <source>
        <dbReference type="SAM" id="MobiDB-lite"/>
    </source>
</evidence>
<dbReference type="KEGG" id="cliz:G7Y31_04265"/>
<accession>A0A7T0KGV2</accession>
<dbReference type="Gene3D" id="3.90.76.10">
    <property type="entry name" value="Dipeptide-binding Protein, Domain 1"/>
    <property type="match status" value="1"/>
</dbReference>
<reference evidence="4 5" key="1">
    <citation type="submission" date="2020-11" db="EMBL/GenBank/DDBJ databases">
        <title>Corynebacterium sp. ZJ-599.</title>
        <authorList>
            <person name="Zhou J."/>
        </authorList>
    </citation>
    <scope>NUCLEOTIDE SEQUENCE [LARGE SCALE GENOMIC DNA]</scope>
    <source>
        <strain evidence="4 5">ZJ-599</strain>
    </source>
</reference>
<feature type="signal peptide" evidence="2">
    <location>
        <begin position="1"/>
        <end position="17"/>
    </location>
</feature>
<dbReference type="CDD" id="cd08501">
    <property type="entry name" value="PBP2_Lpqw"/>
    <property type="match status" value="1"/>
</dbReference>
<dbReference type="Pfam" id="PF00496">
    <property type="entry name" value="SBP_bac_5"/>
    <property type="match status" value="1"/>
</dbReference>
<dbReference type="Proteomes" id="UP000594681">
    <property type="component" value="Chromosome"/>
</dbReference>
<evidence type="ECO:0000313" key="5">
    <source>
        <dbReference type="Proteomes" id="UP000594681"/>
    </source>
</evidence>
<evidence type="ECO:0000256" key="2">
    <source>
        <dbReference type="SAM" id="SignalP"/>
    </source>
</evidence>
<dbReference type="GO" id="GO:0015833">
    <property type="term" value="P:peptide transport"/>
    <property type="evidence" value="ECO:0007669"/>
    <property type="project" value="TreeGrafter"/>
</dbReference>
<evidence type="ECO:0000313" key="4">
    <source>
        <dbReference type="EMBL" id="QPK79914.1"/>
    </source>
</evidence>
<evidence type="ECO:0000259" key="3">
    <source>
        <dbReference type="Pfam" id="PF00496"/>
    </source>
</evidence>
<feature type="region of interest" description="Disordered" evidence="1">
    <location>
        <begin position="22"/>
        <end position="56"/>
    </location>
</feature>
<feature type="domain" description="Solute-binding protein family 5" evidence="3">
    <location>
        <begin position="120"/>
        <end position="283"/>
    </location>
</feature>
<organism evidence="4 5">
    <name type="scientific">Corynebacterium lizhenjunii</name>
    <dbReference type="NCBI Taxonomy" id="2709394"/>
    <lineage>
        <taxon>Bacteria</taxon>
        <taxon>Bacillati</taxon>
        <taxon>Actinomycetota</taxon>
        <taxon>Actinomycetes</taxon>
        <taxon>Mycobacteriales</taxon>
        <taxon>Corynebacteriaceae</taxon>
        <taxon>Corynebacterium</taxon>
    </lineage>
</organism>
<dbReference type="GO" id="GO:1904680">
    <property type="term" value="F:peptide transmembrane transporter activity"/>
    <property type="evidence" value="ECO:0007669"/>
    <property type="project" value="TreeGrafter"/>
</dbReference>
<feature type="chain" id="PRO_5038491882" evidence="2">
    <location>
        <begin position="18"/>
        <end position="519"/>
    </location>
</feature>
<dbReference type="SUPFAM" id="SSF53850">
    <property type="entry name" value="Periplasmic binding protein-like II"/>
    <property type="match status" value="1"/>
</dbReference>
<dbReference type="EMBL" id="CP064954">
    <property type="protein sequence ID" value="QPK79914.1"/>
    <property type="molecule type" value="Genomic_DNA"/>
</dbReference>
<dbReference type="Gene3D" id="3.40.190.10">
    <property type="entry name" value="Periplasmic binding protein-like II"/>
    <property type="match status" value="1"/>
</dbReference>
<dbReference type="AlphaFoldDB" id="A0A7T0KGV2"/>
<dbReference type="PANTHER" id="PTHR30290:SF65">
    <property type="entry name" value="MONOACYL PHOSPHATIDYLINOSITOL TETRAMANNOSIDE-BINDING PROTEIN LPQW-RELATED"/>
    <property type="match status" value="1"/>
</dbReference>
<proteinExistence type="predicted"/>
<dbReference type="PANTHER" id="PTHR30290">
    <property type="entry name" value="PERIPLASMIC BINDING COMPONENT OF ABC TRANSPORTER"/>
    <property type="match status" value="1"/>
</dbReference>
<dbReference type="RefSeq" id="WP_165007596.1">
    <property type="nucleotide sequence ID" value="NZ_CP064954.1"/>
</dbReference>
<sequence length="519" mass="55233">MKRALPLLLACLLSGCAANPGPPPVVEDEPEVAVTSSTSASDTTPTPAPAPAPERTKVSVGVDALIGGLNPYLMADNQQIVQEIAQLVLPSPFRGGVMDSDLLRSAEEVDAPEGSVQRVRYEISPAAQWSDGTPISGADFRYVWQGMKTTPGVVHPAGYRAISAVTSSAGGKIVTVDFTSRVEDWRSLFPTLLPAHVLAEQDFASALSTSIPVSAGRFAVESVDSARGIITLNRNDRFWGADPAHIDIIELHQLRAPEQAVAMLRSGQVGFASFVPAQTTPEALSLLPEVDAEFIHTTRQLRLHLTSARQGAREELAGALDTAQIARLATGRTDNLRVPYGGRTPQPGPPLERTLRIGADPTDAVALAAAHAIVDQLNSRGASATVVSDRLSDLIADYRELDGLVAWNDTAITPGNMADFFVCQVASDCPADAVAVQREILSGEIPPGQALELVREHNAQDYYYVPLLDETRMNALGTGISGPGDKVSDWRSGLVSAAQWRVGPEPSLDRKVSRHGGFE</sequence>